<dbReference type="PROSITE" id="PS50110">
    <property type="entry name" value="RESPONSE_REGULATORY"/>
    <property type="match status" value="1"/>
</dbReference>
<organism evidence="3 4">
    <name type="scientific">Aquisalinus flavus</name>
    <dbReference type="NCBI Taxonomy" id="1526572"/>
    <lineage>
        <taxon>Bacteria</taxon>
        <taxon>Pseudomonadati</taxon>
        <taxon>Pseudomonadota</taxon>
        <taxon>Alphaproteobacteria</taxon>
        <taxon>Parvularculales</taxon>
        <taxon>Parvularculaceae</taxon>
        <taxon>Aquisalinus</taxon>
    </lineage>
</organism>
<keyword evidence="1" id="KW-0597">Phosphoprotein</keyword>
<feature type="domain" description="Response regulatory" evidence="2">
    <location>
        <begin position="8"/>
        <end position="113"/>
    </location>
</feature>
<feature type="modified residue" description="4-aspartylphosphate" evidence="1">
    <location>
        <position position="58"/>
    </location>
</feature>
<dbReference type="RefSeq" id="WP_188160254.1">
    <property type="nucleotide sequence ID" value="NZ_BMGH01000001.1"/>
</dbReference>
<dbReference type="InterPro" id="IPR001789">
    <property type="entry name" value="Sig_transdc_resp-reg_receiver"/>
</dbReference>
<proteinExistence type="predicted"/>
<reference evidence="3" key="1">
    <citation type="journal article" date="2014" name="Int. J. Syst. Evol. Microbiol.">
        <title>Complete genome sequence of Corynebacterium casei LMG S-19264T (=DSM 44701T), isolated from a smear-ripened cheese.</title>
        <authorList>
            <consortium name="US DOE Joint Genome Institute (JGI-PGF)"/>
            <person name="Walter F."/>
            <person name="Albersmeier A."/>
            <person name="Kalinowski J."/>
            <person name="Ruckert C."/>
        </authorList>
    </citation>
    <scope>NUCLEOTIDE SEQUENCE</scope>
    <source>
        <strain evidence="3">CGMCC 1.12921</strain>
    </source>
</reference>
<gene>
    <name evidence="3" type="ORF">GCM10011342_10880</name>
</gene>
<name>A0A8J2V6E5_9PROT</name>
<dbReference type="SUPFAM" id="SSF52172">
    <property type="entry name" value="CheY-like"/>
    <property type="match status" value="1"/>
</dbReference>
<dbReference type="EMBL" id="BMGH01000001">
    <property type="protein sequence ID" value="GGD03730.1"/>
    <property type="molecule type" value="Genomic_DNA"/>
</dbReference>
<dbReference type="Gene3D" id="3.40.50.2300">
    <property type="match status" value="1"/>
</dbReference>
<dbReference type="GO" id="GO:0000160">
    <property type="term" value="P:phosphorelay signal transduction system"/>
    <property type="evidence" value="ECO:0007669"/>
    <property type="project" value="InterPro"/>
</dbReference>
<dbReference type="SMART" id="SM00448">
    <property type="entry name" value="REC"/>
    <property type="match status" value="1"/>
</dbReference>
<dbReference type="AlphaFoldDB" id="A0A8J2V6E5"/>
<evidence type="ECO:0000259" key="2">
    <source>
        <dbReference type="PROSITE" id="PS50110"/>
    </source>
</evidence>
<accession>A0A8J2V6E5</accession>
<evidence type="ECO:0000313" key="4">
    <source>
        <dbReference type="Proteomes" id="UP000613582"/>
    </source>
</evidence>
<sequence length="119" mass="12607">MAPLDGKKILLVEDEYLIALMAEDMLTTLGAKVVGSVATVEAALTLMKDTEIDCAVLDVNLKNGTSDAIAAKLAQDGIPYIFATGHGHADNEAIVLPKPYTEANLGRAINEALTRSRPK</sequence>
<reference evidence="3" key="2">
    <citation type="submission" date="2020-09" db="EMBL/GenBank/DDBJ databases">
        <authorList>
            <person name="Sun Q."/>
            <person name="Zhou Y."/>
        </authorList>
    </citation>
    <scope>NUCLEOTIDE SEQUENCE</scope>
    <source>
        <strain evidence="3">CGMCC 1.12921</strain>
    </source>
</reference>
<evidence type="ECO:0000313" key="3">
    <source>
        <dbReference type="EMBL" id="GGD03730.1"/>
    </source>
</evidence>
<protein>
    <recommendedName>
        <fullName evidence="2">Response regulatory domain-containing protein</fullName>
    </recommendedName>
</protein>
<dbReference type="InterPro" id="IPR011006">
    <property type="entry name" value="CheY-like_superfamily"/>
</dbReference>
<evidence type="ECO:0000256" key="1">
    <source>
        <dbReference type="PROSITE-ProRule" id="PRU00169"/>
    </source>
</evidence>
<keyword evidence="4" id="KW-1185">Reference proteome</keyword>
<dbReference type="Proteomes" id="UP000613582">
    <property type="component" value="Unassembled WGS sequence"/>
</dbReference>
<comment type="caution">
    <text evidence="3">The sequence shown here is derived from an EMBL/GenBank/DDBJ whole genome shotgun (WGS) entry which is preliminary data.</text>
</comment>
<dbReference type="Pfam" id="PF00072">
    <property type="entry name" value="Response_reg"/>
    <property type="match status" value="1"/>
</dbReference>